<keyword evidence="2" id="KW-1185">Reference proteome</keyword>
<protein>
    <submittedName>
        <fullName evidence="1">Uncharacterized protein</fullName>
    </submittedName>
</protein>
<comment type="caution">
    <text evidence="1">The sequence shown here is derived from an EMBL/GenBank/DDBJ whole genome shotgun (WGS) entry which is preliminary data.</text>
</comment>
<reference evidence="1 2" key="2">
    <citation type="submission" date="2019-01" db="EMBL/GenBank/DDBJ databases">
        <title>The decoding of complex shrimp genome reveals the adaptation for benthos swimmer, frequently molting mechanism and breeding impact on genome.</title>
        <authorList>
            <person name="Sun Y."/>
            <person name="Gao Y."/>
            <person name="Yu Y."/>
        </authorList>
    </citation>
    <scope>NUCLEOTIDE SEQUENCE [LARGE SCALE GENOMIC DNA]</scope>
    <source>
        <tissue evidence="1">Muscle</tissue>
    </source>
</reference>
<dbReference type="Proteomes" id="UP000283509">
    <property type="component" value="Unassembled WGS sequence"/>
</dbReference>
<gene>
    <name evidence="1" type="ORF">C7M84_021865</name>
</gene>
<evidence type="ECO:0000313" key="1">
    <source>
        <dbReference type="EMBL" id="ROT60604.1"/>
    </source>
</evidence>
<evidence type="ECO:0000313" key="2">
    <source>
        <dbReference type="Proteomes" id="UP000283509"/>
    </source>
</evidence>
<name>A0A423S8P7_PENVA</name>
<reference evidence="1 2" key="1">
    <citation type="submission" date="2018-04" db="EMBL/GenBank/DDBJ databases">
        <authorList>
            <person name="Zhang X."/>
            <person name="Yuan J."/>
            <person name="Li F."/>
            <person name="Xiang J."/>
        </authorList>
    </citation>
    <scope>NUCLEOTIDE SEQUENCE [LARGE SCALE GENOMIC DNA]</scope>
    <source>
        <tissue evidence="1">Muscle</tissue>
    </source>
</reference>
<accession>A0A423S8P7</accession>
<proteinExistence type="predicted"/>
<dbReference type="AlphaFoldDB" id="A0A423S8P7"/>
<organism evidence="1 2">
    <name type="scientific">Penaeus vannamei</name>
    <name type="common">Whiteleg shrimp</name>
    <name type="synonym">Litopenaeus vannamei</name>
    <dbReference type="NCBI Taxonomy" id="6689"/>
    <lineage>
        <taxon>Eukaryota</taxon>
        <taxon>Metazoa</taxon>
        <taxon>Ecdysozoa</taxon>
        <taxon>Arthropoda</taxon>
        <taxon>Crustacea</taxon>
        <taxon>Multicrustacea</taxon>
        <taxon>Malacostraca</taxon>
        <taxon>Eumalacostraca</taxon>
        <taxon>Eucarida</taxon>
        <taxon>Decapoda</taxon>
        <taxon>Dendrobranchiata</taxon>
        <taxon>Penaeoidea</taxon>
        <taxon>Penaeidae</taxon>
        <taxon>Penaeus</taxon>
    </lineage>
</organism>
<sequence length="375" mass="41829">MPLFAPTCPPLRPFSAQLAVHTPYADNAQLLPPPSAFSLSPPIIFFFCLCLKAVISFYPSATTLYSLSTCPFRYLLLHPGASLPTTIYHSQQANQPLLICPVPTRKHHLLIISPLYSISALVPFPTPSLSPPRFPSTFPHTLSSSPIPLALTLTYEPSSLVLSHYPTLTSNAILIVGHLSLLILPYPICPSNTLISLSLCYELSTEAIVVELVSLVGCCPLFPIHSLCNCCLLEFTLPSSRFRLCPLTLSLYHPVAAITVLLYPRLSLPTPPHEYRLNPPFHSLYLILATSLSHSSISSQPLPFCIRISPPLHFRSPLFIFVFGPRSLFYTDLYTFIPVIPHKKANFLILAYYYFPSIFPFSLADHYDRQHDRLT</sequence>
<dbReference type="EMBL" id="QCYY01004678">
    <property type="protein sequence ID" value="ROT60604.1"/>
    <property type="molecule type" value="Genomic_DNA"/>
</dbReference>